<evidence type="ECO:0000313" key="1">
    <source>
        <dbReference type="EMBL" id="KKN42563.1"/>
    </source>
</evidence>
<sequence>MQWLKWNGNLLWQVNGGTPTRDLQVDMGTGWPRREIVIEAQGNRYANSFRGVRSFDKVVTAELVVSPIYEPIKRNMEAEYRQWENWHNEFIGLAVLQVMMEGGTLLELDAIAHTPIWRDMGYSAKRVEQSWTSPSKYWRSVTEKSAAGAFNGAVPVAISCTNAGTVPAWLRIDITGVVDTPKLQVGDHVIELRLDMTHANDNTAIVCTPPATVVFTPNGGPAEAAFGYHTSVSTFTLFQLPAGATTDVTLTASSGTATVTLYWYDWFGTN</sequence>
<gene>
    <name evidence="1" type="ORF">LCGC14_0712130</name>
</gene>
<proteinExistence type="predicted"/>
<protein>
    <submittedName>
        <fullName evidence="1">Uncharacterized protein</fullName>
    </submittedName>
</protein>
<dbReference type="EMBL" id="LAZR01001573">
    <property type="protein sequence ID" value="KKN42563.1"/>
    <property type="molecule type" value="Genomic_DNA"/>
</dbReference>
<dbReference type="AlphaFoldDB" id="A0A0F9TMB3"/>
<reference evidence="1" key="1">
    <citation type="journal article" date="2015" name="Nature">
        <title>Complex archaea that bridge the gap between prokaryotes and eukaryotes.</title>
        <authorList>
            <person name="Spang A."/>
            <person name="Saw J.H."/>
            <person name="Jorgensen S.L."/>
            <person name="Zaremba-Niedzwiedzka K."/>
            <person name="Martijn J."/>
            <person name="Lind A.E."/>
            <person name="van Eijk R."/>
            <person name="Schleper C."/>
            <person name="Guy L."/>
            <person name="Ettema T.J."/>
        </authorList>
    </citation>
    <scope>NUCLEOTIDE SEQUENCE</scope>
</reference>
<name>A0A0F9TMB3_9ZZZZ</name>
<accession>A0A0F9TMB3</accession>
<comment type="caution">
    <text evidence="1">The sequence shown here is derived from an EMBL/GenBank/DDBJ whole genome shotgun (WGS) entry which is preliminary data.</text>
</comment>
<organism evidence="1">
    <name type="scientific">marine sediment metagenome</name>
    <dbReference type="NCBI Taxonomy" id="412755"/>
    <lineage>
        <taxon>unclassified sequences</taxon>
        <taxon>metagenomes</taxon>
        <taxon>ecological metagenomes</taxon>
    </lineage>
</organism>